<dbReference type="EnsemblMetazoa" id="XM_016803879.2">
    <property type="protein sequence ID" value="XP_016659368.1"/>
    <property type="gene ID" value="LOC100574450"/>
</dbReference>
<dbReference type="GeneID" id="100574450"/>
<evidence type="ECO:0000313" key="10">
    <source>
        <dbReference type="Proteomes" id="UP000007819"/>
    </source>
</evidence>
<dbReference type="AlphaFoldDB" id="A0A8R2H7F7"/>
<comment type="similarity">
    <text evidence="8">Belongs to the insect chemoreceptor superfamily. Gustatory receptor (GR) family.</text>
</comment>
<evidence type="ECO:0000256" key="7">
    <source>
        <dbReference type="ARBA" id="ARBA00023224"/>
    </source>
</evidence>
<evidence type="ECO:0000256" key="4">
    <source>
        <dbReference type="ARBA" id="ARBA00022989"/>
    </source>
</evidence>
<accession>A0A8R2H7F7</accession>
<keyword evidence="4 8" id="KW-1133">Transmembrane helix</keyword>
<comment type="subcellular location">
    <subcellularLocation>
        <location evidence="1 8">Cell membrane</location>
        <topology evidence="1 8">Multi-pass membrane protein</topology>
    </subcellularLocation>
</comment>
<organism evidence="9 10">
    <name type="scientific">Acyrthosiphon pisum</name>
    <name type="common">Pea aphid</name>
    <dbReference type="NCBI Taxonomy" id="7029"/>
    <lineage>
        <taxon>Eukaryota</taxon>
        <taxon>Metazoa</taxon>
        <taxon>Ecdysozoa</taxon>
        <taxon>Arthropoda</taxon>
        <taxon>Hexapoda</taxon>
        <taxon>Insecta</taxon>
        <taxon>Pterygota</taxon>
        <taxon>Neoptera</taxon>
        <taxon>Paraneoptera</taxon>
        <taxon>Hemiptera</taxon>
        <taxon>Sternorrhyncha</taxon>
        <taxon>Aphidomorpha</taxon>
        <taxon>Aphidoidea</taxon>
        <taxon>Aphididae</taxon>
        <taxon>Macrosiphini</taxon>
        <taxon>Acyrthosiphon</taxon>
    </lineage>
</organism>
<dbReference type="OrthoDB" id="6606652at2759"/>
<proteinExistence type="inferred from homology"/>
<keyword evidence="5 8" id="KW-0472">Membrane</keyword>
<keyword evidence="2 8" id="KW-1003">Cell membrane</keyword>
<dbReference type="RefSeq" id="XP_016659368.1">
    <property type="nucleotide sequence ID" value="XM_016803879.2"/>
</dbReference>
<feature type="transmembrane region" description="Helical" evidence="8">
    <location>
        <begin position="138"/>
        <end position="159"/>
    </location>
</feature>
<comment type="caution">
    <text evidence="8">Lacks conserved residue(s) required for the propagation of feature annotation.</text>
</comment>
<dbReference type="GO" id="GO:0050909">
    <property type="term" value="P:sensory perception of taste"/>
    <property type="evidence" value="ECO:0007669"/>
    <property type="project" value="InterPro"/>
</dbReference>
<evidence type="ECO:0000313" key="9">
    <source>
        <dbReference type="EnsemblMetazoa" id="XP_016659368.1"/>
    </source>
</evidence>
<dbReference type="GO" id="GO:0007165">
    <property type="term" value="P:signal transduction"/>
    <property type="evidence" value="ECO:0007669"/>
    <property type="project" value="UniProtKB-KW"/>
</dbReference>
<reference evidence="10" key="1">
    <citation type="submission" date="2010-06" db="EMBL/GenBank/DDBJ databases">
        <authorList>
            <person name="Jiang H."/>
            <person name="Abraham K."/>
            <person name="Ali S."/>
            <person name="Alsbrooks S.L."/>
            <person name="Anim B.N."/>
            <person name="Anosike U.S."/>
            <person name="Attaway T."/>
            <person name="Bandaranaike D.P."/>
            <person name="Battles P.K."/>
            <person name="Bell S.N."/>
            <person name="Bell A.V."/>
            <person name="Beltran B."/>
            <person name="Bickham C."/>
            <person name="Bustamante Y."/>
            <person name="Caleb T."/>
            <person name="Canada A."/>
            <person name="Cardenas V."/>
            <person name="Carter K."/>
            <person name="Chacko J."/>
            <person name="Chandrabose M.N."/>
            <person name="Chavez D."/>
            <person name="Chavez A."/>
            <person name="Chen L."/>
            <person name="Chu H.-S."/>
            <person name="Claassen K.J."/>
            <person name="Cockrell R."/>
            <person name="Collins M."/>
            <person name="Cooper J.A."/>
            <person name="Cree A."/>
            <person name="Curry S.M."/>
            <person name="Da Y."/>
            <person name="Dao M.D."/>
            <person name="Das B."/>
            <person name="Davila M.-L."/>
            <person name="Davy-Carroll L."/>
            <person name="Denson S."/>
            <person name="Dinh H."/>
            <person name="Ebong V.E."/>
            <person name="Edwards J.R."/>
            <person name="Egan A."/>
            <person name="El-Daye J."/>
            <person name="Escobedo L."/>
            <person name="Fernandez S."/>
            <person name="Fernando P.R."/>
            <person name="Flagg N."/>
            <person name="Forbes L.D."/>
            <person name="Fowler R.G."/>
            <person name="Fu Q."/>
            <person name="Gabisi R.A."/>
            <person name="Ganer J."/>
            <person name="Garbino Pronczuk A."/>
            <person name="Garcia R.M."/>
            <person name="Garner T."/>
            <person name="Garrett T.E."/>
            <person name="Gonzalez D.A."/>
            <person name="Hamid H."/>
            <person name="Hawkins E.S."/>
            <person name="Hirani K."/>
            <person name="Hogues M.E."/>
            <person name="Hollins B."/>
            <person name="Hsiao C.-H."/>
            <person name="Jabil R."/>
            <person name="James M.L."/>
            <person name="Jhangiani S.N."/>
            <person name="Johnson B."/>
            <person name="Johnson Q."/>
            <person name="Joshi V."/>
            <person name="Kalu J.B."/>
            <person name="Kam C."/>
            <person name="Kashfia A."/>
            <person name="Keebler J."/>
            <person name="Kisamo H."/>
            <person name="Kovar C.L."/>
            <person name="Lago L.A."/>
            <person name="Lai C.-Y."/>
            <person name="Laidlaw J."/>
            <person name="Lara F."/>
            <person name="Le T.-K."/>
            <person name="Lee S.L."/>
            <person name="Legall F.H."/>
            <person name="Lemon S.J."/>
            <person name="Lewis L.R."/>
            <person name="Li B."/>
            <person name="Liu Y."/>
            <person name="Liu Y.-S."/>
            <person name="Lopez J."/>
            <person name="Lozado R.J."/>
            <person name="Lu J."/>
            <person name="Madu R.C."/>
            <person name="Maheshwari M."/>
            <person name="Maheshwari R."/>
            <person name="Malloy K."/>
            <person name="Martinez E."/>
            <person name="Mathew T."/>
            <person name="Mercado I.C."/>
            <person name="Mercado C."/>
            <person name="Meyer B."/>
            <person name="Montgomery K."/>
            <person name="Morgan M.B."/>
            <person name="Munidasa M."/>
            <person name="Nazareth L.V."/>
            <person name="Nelson J."/>
            <person name="Ng B.M."/>
            <person name="Nguyen N.B."/>
            <person name="Nguyen P.Q."/>
            <person name="Nguyen T."/>
            <person name="Obregon M."/>
            <person name="Okwuonu G.O."/>
            <person name="Onwere C.G."/>
            <person name="Orozco G."/>
            <person name="Parra A."/>
            <person name="Patel S."/>
            <person name="Patil S."/>
            <person name="Perez A."/>
            <person name="Perez Y."/>
            <person name="Pham C."/>
            <person name="Primus E.L."/>
            <person name="Pu L.-L."/>
            <person name="Puazo M."/>
            <person name="Qin X."/>
            <person name="Quiroz J.B."/>
            <person name="Reese J."/>
            <person name="Richards S."/>
            <person name="Rives C.M."/>
            <person name="Robberts R."/>
            <person name="Ruiz S.J."/>
            <person name="Ruiz M.J."/>
            <person name="Santibanez J."/>
            <person name="Schneider B.W."/>
            <person name="Sisson I."/>
            <person name="Smith M."/>
            <person name="Sodergren E."/>
            <person name="Song X.-Z."/>
            <person name="Song B.B."/>
            <person name="Summersgill H."/>
            <person name="Thelus R."/>
            <person name="Thornton R.D."/>
            <person name="Trejos Z.Y."/>
            <person name="Usmani K."/>
            <person name="Vattathil S."/>
            <person name="Villasana D."/>
            <person name="Walker D.L."/>
            <person name="Wang S."/>
            <person name="Wang K."/>
            <person name="White C.S."/>
            <person name="Williams A.C."/>
            <person name="Williamson J."/>
            <person name="Wilson K."/>
            <person name="Woghiren I.O."/>
            <person name="Woodworth J.R."/>
            <person name="Worley K.C."/>
            <person name="Wright R.A."/>
            <person name="Wu W."/>
            <person name="Young L."/>
            <person name="Zhang L."/>
            <person name="Zhang J."/>
            <person name="Zhu Y."/>
            <person name="Muzny D.M."/>
            <person name="Weinstock G."/>
            <person name="Gibbs R.A."/>
        </authorList>
    </citation>
    <scope>NUCLEOTIDE SEQUENCE [LARGE SCALE GENOMIC DNA]</scope>
    <source>
        <strain evidence="10">LSR1</strain>
    </source>
</reference>
<dbReference type="KEGG" id="api:100574450"/>
<dbReference type="PANTHER" id="PTHR21143:SF121">
    <property type="entry name" value="GUSTATORY AND ODORANT RECEPTOR 21A"/>
    <property type="match status" value="1"/>
</dbReference>
<reference evidence="9" key="2">
    <citation type="submission" date="2022-06" db="UniProtKB">
        <authorList>
            <consortium name="EnsemblMetazoa"/>
        </authorList>
    </citation>
    <scope>IDENTIFICATION</scope>
</reference>
<protein>
    <recommendedName>
        <fullName evidence="8">Gustatory receptor</fullName>
    </recommendedName>
</protein>
<dbReference type="Pfam" id="PF08395">
    <property type="entry name" value="7tm_7"/>
    <property type="match status" value="1"/>
</dbReference>
<dbReference type="GO" id="GO:0030424">
    <property type="term" value="C:axon"/>
    <property type="evidence" value="ECO:0007669"/>
    <property type="project" value="TreeGrafter"/>
</dbReference>
<dbReference type="GO" id="GO:0005886">
    <property type="term" value="C:plasma membrane"/>
    <property type="evidence" value="ECO:0007669"/>
    <property type="project" value="UniProtKB-SubCell"/>
</dbReference>
<evidence type="ECO:0000256" key="1">
    <source>
        <dbReference type="ARBA" id="ARBA00004651"/>
    </source>
</evidence>
<dbReference type="GO" id="GO:0030425">
    <property type="term" value="C:dendrite"/>
    <property type="evidence" value="ECO:0007669"/>
    <property type="project" value="TreeGrafter"/>
</dbReference>
<dbReference type="PANTHER" id="PTHR21143">
    <property type="entry name" value="INVERTEBRATE GUSTATORY RECEPTOR"/>
    <property type="match status" value="1"/>
</dbReference>
<keyword evidence="10" id="KW-1185">Reference proteome</keyword>
<comment type="function">
    <text evidence="8">Gustatory receptor which mediates acceptance or avoidance behavior, depending on its substrates.</text>
</comment>
<evidence type="ECO:0000256" key="6">
    <source>
        <dbReference type="ARBA" id="ARBA00023170"/>
    </source>
</evidence>
<feature type="transmembrane region" description="Helical" evidence="8">
    <location>
        <begin position="103"/>
        <end position="126"/>
    </location>
</feature>
<feature type="transmembrane region" description="Helical" evidence="8">
    <location>
        <begin position="50"/>
        <end position="69"/>
    </location>
</feature>
<evidence type="ECO:0000256" key="2">
    <source>
        <dbReference type="ARBA" id="ARBA00022475"/>
    </source>
</evidence>
<keyword evidence="3 8" id="KW-0812">Transmembrane</keyword>
<evidence type="ECO:0000256" key="8">
    <source>
        <dbReference type="RuleBase" id="RU363108"/>
    </source>
</evidence>
<feature type="transmembrane region" description="Helical" evidence="8">
    <location>
        <begin position="249"/>
        <end position="267"/>
    </location>
</feature>
<dbReference type="InterPro" id="IPR013604">
    <property type="entry name" value="7TM_chemorcpt"/>
</dbReference>
<dbReference type="GO" id="GO:0043025">
    <property type="term" value="C:neuronal cell body"/>
    <property type="evidence" value="ECO:0007669"/>
    <property type="project" value="TreeGrafter"/>
</dbReference>
<evidence type="ECO:0000256" key="3">
    <source>
        <dbReference type="ARBA" id="ARBA00022692"/>
    </source>
</evidence>
<keyword evidence="6 8" id="KW-0675">Receptor</keyword>
<dbReference type="Proteomes" id="UP000007819">
    <property type="component" value="Chromosome A2"/>
</dbReference>
<feature type="transmembrane region" description="Helical" evidence="8">
    <location>
        <begin position="287"/>
        <end position="306"/>
    </location>
</feature>
<evidence type="ECO:0000256" key="5">
    <source>
        <dbReference type="ARBA" id="ARBA00023136"/>
    </source>
</evidence>
<name>A0A8R2H7F7_ACYPI</name>
<keyword evidence="7 8" id="KW-0807">Transducer</keyword>
<sequence length="432" mass="49582">MFKFYLNKLLSSLNLVYFLALAMTCVMNLKNASATVCSLSECKNPVKTEVLAMFSRSVAIACFICRITIMYKSKSDFPNYVKKVEDYELNFPVKISQKRHIRFIAMAIISLYIVIILPINVMRIYLIYTNIGKINTMIFYTMMYVHNWSICSTEIHFIVRCVGLYQKFQSINEEMSTLRLKTIAGNKFPVVGQSERHDHDNTLLIGLETPGGGSPLSVSSNEHQPADHVELLRMKHQFVRGTVVELNDLYGIQLGLSICLLFMMTLVDIYGEVSVESNVTKTHVLFYGWLLQYSFRFCVIVLTSHITTTQAHQPKMIITDINNRYADNSTKKELELFLCQLSSRPVEFTICDLFTLNIRLITSAYNTKMLLADINNRYLDKTTKEELYLFFDQIYQGSLEFTSCNFFTLHPHLITTALATGTTCLVILLRIN</sequence>